<dbReference type="OrthoDB" id="4093673at2759"/>
<feature type="region of interest" description="Disordered" evidence="1">
    <location>
        <begin position="35"/>
        <end position="66"/>
    </location>
</feature>
<evidence type="ECO:0000256" key="1">
    <source>
        <dbReference type="SAM" id="MobiDB-lite"/>
    </source>
</evidence>
<evidence type="ECO:0000313" key="4">
    <source>
        <dbReference type="Proteomes" id="UP000297245"/>
    </source>
</evidence>
<feature type="transmembrane region" description="Helical" evidence="2">
    <location>
        <begin position="6"/>
        <end position="28"/>
    </location>
</feature>
<keyword evidence="2" id="KW-1133">Transmembrane helix</keyword>
<keyword evidence="4" id="KW-1185">Reference proteome</keyword>
<evidence type="ECO:0000256" key="2">
    <source>
        <dbReference type="SAM" id="Phobius"/>
    </source>
</evidence>
<sequence>MSLRRFGPIVMAGFIGVVSGIYIFRPLILESVERESMRGSQPDKRLVVSQANSSEPAGQNAIQKKP</sequence>
<protein>
    <submittedName>
        <fullName evidence="3">Uncharacterized protein</fullName>
    </submittedName>
</protein>
<evidence type="ECO:0000313" key="3">
    <source>
        <dbReference type="EMBL" id="THV06576.1"/>
    </source>
</evidence>
<keyword evidence="2" id="KW-0812">Transmembrane</keyword>
<dbReference type="AlphaFoldDB" id="A0A4V4HIH1"/>
<accession>A0A4V4HIH1</accession>
<dbReference type="EMBL" id="ML179042">
    <property type="protein sequence ID" value="THV06576.1"/>
    <property type="molecule type" value="Genomic_DNA"/>
</dbReference>
<keyword evidence="2" id="KW-0472">Membrane</keyword>
<dbReference type="InterPro" id="IPR057394">
    <property type="entry name" value="PIGBOS1"/>
</dbReference>
<organism evidence="3 4">
    <name type="scientific">Dendrothele bispora (strain CBS 962.96)</name>
    <dbReference type="NCBI Taxonomy" id="1314807"/>
    <lineage>
        <taxon>Eukaryota</taxon>
        <taxon>Fungi</taxon>
        <taxon>Dikarya</taxon>
        <taxon>Basidiomycota</taxon>
        <taxon>Agaricomycotina</taxon>
        <taxon>Agaricomycetes</taxon>
        <taxon>Agaricomycetidae</taxon>
        <taxon>Agaricales</taxon>
        <taxon>Agaricales incertae sedis</taxon>
        <taxon>Dendrothele</taxon>
    </lineage>
</organism>
<feature type="compositionally biased region" description="Polar residues" evidence="1">
    <location>
        <begin position="49"/>
        <end position="66"/>
    </location>
</feature>
<feature type="compositionally biased region" description="Basic and acidic residues" evidence="1">
    <location>
        <begin position="35"/>
        <end position="46"/>
    </location>
</feature>
<gene>
    <name evidence="3" type="ORF">K435DRAFT_773250</name>
</gene>
<reference evidence="3 4" key="1">
    <citation type="journal article" date="2019" name="Nat. Ecol. Evol.">
        <title>Megaphylogeny resolves global patterns of mushroom evolution.</title>
        <authorList>
            <person name="Varga T."/>
            <person name="Krizsan K."/>
            <person name="Foldi C."/>
            <person name="Dima B."/>
            <person name="Sanchez-Garcia M."/>
            <person name="Sanchez-Ramirez S."/>
            <person name="Szollosi G.J."/>
            <person name="Szarkandi J.G."/>
            <person name="Papp V."/>
            <person name="Albert L."/>
            <person name="Andreopoulos W."/>
            <person name="Angelini C."/>
            <person name="Antonin V."/>
            <person name="Barry K.W."/>
            <person name="Bougher N.L."/>
            <person name="Buchanan P."/>
            <person name="Buyck B."/>
            <person name="Bense V."/>
            <person name="Catcheside P."/>
            <person name="Chovatia M."/>
            <person name="Cooper J."/>
            <person name="Damon W."/>
            <person name="Desjardin D."/>
            <person name="Finy P."/>
            <person name="Geml J."/>
            <person name="Haridas S."/>
            <person name="Hughes K."/>
            <person name="Justo A."/>
            <person name="Karasinski D."/>
            <person name="Kautmanova I."/>
            <person name="Kiss B."/>
            <person name="Kocsube S."/>
            <person name="Kotiranta H."/>
            <person name="LaButti K.M."/>
            <person name="Lechner B.E."/>
            <person name="Liimatainen K."/>
            <person name="Lipzen A."/>
            <person name="Lukacs Z."/>
            <person name="Mihaltcheva S."/>
            <person name="Morgado L.N."/>
            <person name="Niskanen T."/>
            <person name="Noordeloos M.E."/>
            <person name="Ohm R.A."/>
            <person name="Ortiz-Santana B."/>
            <person name="Ovrebo C."/>
            <person name="Racz N."/>
            <person name="Riley R."/>
            <person name="Savchenko A."/>
            <person name="Shiryaev A."/>
            <person name="Soop K."/>
            <person name="Spirin V."/>
            <person name="Szebenyi C."/>
            <person name="Tomsovsky M."/>
            <person name="Tulloss R.E."/>
            <person name="Uehling J."/>
            <person name="Grigoriev I.V."/>
            <person name="Vagvolgyi C."/>
            <person name="Papp T."/>
            <person name="Martin F.M."/>
            <person name="Miettinen O."/>
            <person name="Hibbett D.S."/>
            <person name="Nagy L.G."/>
        </authorList>
    </citation>
    <scope>NUCLEOTIDE SEQUENCE [LARGE SCALE GENOMIC DNA]</scope>
    <source>
        <strain evidence="3 4">CBS 962.96</strain>
    </source>
</reference>
<dbReference type="Proteomes" id="UP000297245">
    <property type="component" value="Unassembled WGS sequence"/>
</dbReference>
<proteinExistence type="predicted"/>
<dbReference type="Pfam" id="PF23670">
    <property type="entry name" value="PIGBOS1"/>
    <property type="match status" value="1"/>
</dbReference>
<name>A0A4V4HIH1_DENBC</name>